<dbReference type="STRING" id="1437605.AB656_00680"/>
<evidence type="ECO:0000256" key="5">
    <source>
        <dbReference type="SAM" id="MobiDB-lite"/>
    </source>
</evidence>
<evidence type="ECO:0000259" key="6">
    <source>
        <dbReference type="PROSITE" id="PS50977"/>
    </source>
</evidence>
<dbReference type="InterPro" id="IPR001647">
    <property type="entry name" value="HTH_TetR"/>
</dbReference>
<keyword evidence="2 4" id="KW-0238">DNA-binding</keyword>
<protein>
    <submittedName>
        <fullName evidence="7">TetR-type transcriptional regulator</fullName>
    </submittedName>
</protein>
<comment type="caution">
    <text evidence="7">The sequence shown here is derived from an EMBL/GenBank/DDBJ whole genome shotgun (WGS) entry which is preliminary data.</text>
</comment>
<evidence type="ECO:0000256" key="1">
    <source>
        <dbReference type="ARBA" id="ARBA00023015"/>
    </source>
</evidence>
<dbReference type="SUPFAM" id="SSF46689">
    <property type="entry name" value="Homeodomain-like"/>
    <property type="match status" value="1"/>
</dbReference>
<dbReference type="Pfam" id="PF00440">
    <property type="entry name" value="TetR_N"/>
    <property type="match status" value="1"/>
</dbReference>
<feature type="region of interest" description="Disordered" evidence="5">
    <location>
        <begin position="1"/>
        <end position="26"/>
    </location>
</feature>
<feature type="DNA-binding region" description="H-T-H motif" evidence="4">
    <location>
        <begin position="67"/>
        <end position="86"/>
    </location>
</feature>
<dbReference type="EMBL" id="JGYK01000001">
    <property type="protein sequence ID" value="KFI39713.1"/>
    <property type="molecule type" value="Genomic_DNA"/>
</dbReference>
<organism evidence="7 8">
    <name type="scientific">Bifidobacterium actinocoloniiforme DSM 22766</name>
    <dbReference type="NCBI Taxonomy" id="1437605"/>
    <lineage>
        <taxon>Bacteria</taxon>
        <taxon>Bacillati</taxon>
        <taxon>Actinomycetota</taxon>
        <taxon>Actinomycetes</taxon>
        <taxon>Bifidobacteriales</taxon>
        <taxon>Bifidobacteriaceae</taxon>
        <taxon>Bifidobacterium</taxon>
    </lineage>
</organism>
<dbReference type="AlphaFoldDB" id="A0A086YZL3"/>
<dbReference type="InterPro" id="IPR009057">
    <property type="entry name" value="Homeodomain-like_sf"/>
</dbReference>
<reference evidence="7 8" key="1">
    <citation type="submission" date="2014-03" db="EMBL/GenBank/DDBJ databases">
        <title>Genomics of Bifidobacteria.</title>
        <authorList>
            <person name="Ventura M."/>
            <person name="Milani C."/>
            <person name="Lugli G.A."/>
        </authorList>
    </citation>
    <scope>NUCLEOTIDE SEQUENCE [LARGE SCALE GENOMIC DNA]</scope>
    <source>
        <strain evidence="7 8">DSM 22766</strain>
    </source>
</reference>
<dbReference type="GO" id="GO:0000976">
    <property type="term" value="F:transcription cis-regulatory region binding"/>
    <property type="evidence" value="ECO:0007669"/>
    <property type="project" value="TreeGrafter"/>
</dbReference>
<accession>A0A086YZL3</accession>
<feature type="domain" description="HTH tetR-type" evidence="6">
    <location>
        <begin position="44"/>
        <end position="104"/>
    </location>
</feature>
<keyword evidence="3" id="KW-0804">Transcription</keyword>
<dbReference type="InterPro" id="IPR050109">
    <property type="entry name" value="HTH-type_TetR-like_transc_reg"/>
</dbReference>
<dbReference type="SUPFAM" id="SSF48498">
    <property type="entry name" value="Tetracyclin repressor-like, C-terminal domain"/>
    <property type="match status" value="1"/>
</dbReference>
<dbReference type="InterPro" id="IPR036271">
    <property type="entry name" value="Tet_transcr_reg_TetR-rel_C_sf"/>
</dbReference>
<dbReference type="PANTHER" id="PTHR30055">
    <property type="entry name" value="HTH-TYPE TRANSCRIPTIONAL REGULATOR RUTR"/>
    <property type="match status" value="1"/>
</dbReference>
<keyword evidence="8" id="KW-1185">Reference proteome</keyword>
<sequence length="230" mass="25346">MDTAQQAGEPEGPTTGSPTGDGADRAGFSLPVRELARQLGIEHMDGRAAVTLAAIRSFALRGYYGTTIQSIANEVGMTKAGVLHHVGSKEGLLEMVLDDLYDGQTAQVISHTLSQPRPLIARMWRETVAINARRPLLVHMFSTLTTEALDPDHPAHEYFQARERTIVDTALNIRWSLPKDVDAASLIRAGFSMMDGLQLRWLRAPGQDLEAMWAECEPVLFPLPLWKGYI</sequence>
<dbReference type="PROSITE" id="PS50977">
    <property type="entry name" value="HTH_TETR_2"/>
    <property type="match status" value="1"/>
</dbReference>
<gene>
    <name evidence="7" type="ORF">BACT_0413</name>
</gene>
<evidence type="ECO:0000256" key="3">
    <source>
        <dbReference type="ARBA" id="ARBA00023163"/>
    </source>
</evidence>
<name>A0A086YZL3_9BIFI</name>
<dbReference type="PANTHER" id="PTHR30055:SF234">
    <property type="entry name" value="HTH-TYPE TRANSCRIPTIONAL REGULATOR BETI"/>
    <property type="match status" value="1"/>
</dbReference>
<evidence type="ECO:0000313" key="8">
    <source>
        <dbReference type="Proteomes" id="UP000029015"/>
    </source>
</evidence>
<dbReference type="Proteomes" id="UP000029015">
    <property type="component" value="Unassembled WGS sequence"/>
</dbReference>
<keyword evidence="1" id="KW-0805">Transcription regulation</keyword>
<dbReference type="Gene3D" id="1.10.357.10">
    <property type="entry name" value="Tetracycline Repressor, domain 2"/>
    <property type="match status" value="1"/>
</dbReference>
<dbReference type="eggNOG" id="COG1309">
    <property type="taxonomic scope" value="Bacteria"/>
</dbReference>
<evidence type="ECO:0000313" key="7">
    <source>
        <dbReference type="EMBL" id="KFI39713.1"/>
    </source>
</evidence>
<proteinExistence type="predicted"/>
<dbReference type="GO" id="GO:0003700">
    <property type="term" value="F:DNA-binding transcription factor activity"/>
    <property type="evidence" value="ECO:0007669"/>
    <property type="project" value="TreeGrafter"/>
</dbReference>
<evidence type="ECO:0000256" key="2">
    <source>
        <dbReference type="ARBA" id="ARBA00023125"/>
    </source>
</evidence>
<evidence type="ECO:0000256" key="4">
    <source>
        <dbReference type="PROSITE-ProRule" id="PRU00335"/>
    </source>
</evidence>